<proteinExistence type="predicted"/>
<dbReference type="EMBL" id="CP017768">
    <property type="protein sequence ID" value="AUB60544.1"/>
    <property type="molecule type" value="Genomic_DNA"/>
</dbReference>
<evidence type="ECO:0000256" key="1">
    <source>
        <dbReference type="SAM" id="Phobius"/>
    </source>
</evidence>
<dbReference type="GO" id="GO:0004175">
    <property type="term" value="F:endopeptidase activity"/>
    <property type="evidence" value="ECO:0007669"/>
    <property type="project" value="UniProtKB-ARBA"/>
</dbReference>
<feature type="transmembrane region" description="Helical" evidence="1">
    <location>
        <begin position="212"/>
        <end position="233"/>
    </location>
</feature>
<feature type="transmembrane region" description="Helical" evidence="1">
    <location>
        <begin position="21"/>
        <end position="54"/>
    </location>
</feature>
<keyword evidence="1" id="KW-1133">Transmembrane helix</keyword>
<dbReference type="OrthoDB" id="77703at2157"/>
<name>A0A2H4VR20_9EURY</name>
<dbReference type="AlphaFoldDB" id="A0A2H4VR20"/>
<accession>A0A2H4VR20</accession>
<evidence type="ECO:0000313" key="7">
    <source>
        <dbReference type="Proteomes" id="UP000232806"/>
    </source>
</evidence>
<keyword evidence="1" id="KW-0472">Membrane</keyword>
<dbReference type="GO" id="GO:0006508">
    <property type="term" value="P:proteolysis"/>
    <property type="evidence" value="ECO:0007669"/>
    <property type="project" value="UniProtKB-KW"/>
</dbReference>
<keyword evidence="1" id="KW-0812">Transmembrane</keyword>
<dbReference type="InterPro" id="IPR003675">
    <property type="entry name" value="Rce1/LyrA-like_dom"/>
</dbReference>
<feature type="transmembrane region" description="Helical" evidence="1">
    <location>
        <begin position="152"/>
        <end position="169"/>
    </location>
</feature>
<feature type="transmembrane region" description="Helical" evidence="1">
    <location>
        <begin position="240"/>
        <end position="258"/>
    </location>
</feature>
<sequence>MSSLDSSISFLENASEGKNNWWRYLLTVIVSLVGGSLIAGIIVGVLLLVLSVFFSGEISNIYSFIQSAVSSPLFLVVLVGISYTISVFLFYICLRFVHHKKFSRVINTVSGLRWKLLFKGLVLWALILFILSLPDLILNPGSYQITYNSESFLILLIICLLAFPIQASFEEILFRGYLMQGFSLVSRKPWVPLVLTSLIFGSVHVFNGTNLYMDLSIVASTFVIGIMLGIITLGDNGIETAMGVHIANNLYVALFFNSTDSGLPGLPSMVTTQASEPFSGLPFLILAAVIMIAILFWGRKEDIIRIFR</sequence>
<evidence type="ECO:0000313" key="4">
    <source>
        <dbReference type="EMBL" id="AUB60544.1"/>
    </source>
</evidence>
<gene>
    <name evidence="3" type="ORF">BK007_05950</name>
    <name evidence="4" type="ORF">BK009_07540</name>
    <name evidence="5" type="ORF">HG719_08355</name>
</gene>
<dbReference type="PANTHER" id="PTHR39430">
    <property type="entry name" value="MEMBRANE-ASSOCIATED PROTEASE-RELATED"/>
    <property type="match status" value="1"/>
</dbReference>
<feature type="transmembrane region" description="Helical" evidence="1">
    <location>
        <begin position="278"/>
        <end position="298"/>
    </location>
</feature>
<accession>A0A2H4VBY0</accession>
<feature type="domain" description="CAAX prenyl protease 2/Lysostaphin resistance protein A-like" evidence="2">
    <location>
        <begin position="155"/>
        <end position="250"/>
    </location>
</feature>
<evidence type="ECO:0000313" key="6">
    <source>
        <dbReference type="Proteomes" id="UP000232631"/>
    </source>
</evidence>
<dbReference type="RefSeq" id="WP_100905572.1">
    <property type="nucleotide sequence ID" value="NZ_CP017766.1"/>
</dbReference>
<reference evidence="5 8" key="2">
    <citation type="submission" date="2020-04" db="EMBL/GenBank/DDBJ databases">
        <title>Draft genome of Methanobacterium subterraneum isolated from animal feces.</title>
        <authorList>
            <person name="Ouboter H.T."/>
            <person name="Berger S."/>
            <person name="Gungor E."/>
            <person name="Jetten M.S.M."/>
            <person name="Welte C.U."/>
        </authorList>
    </citation>
    <scope>NUCLEOTIDE SEQUENCE [LARGE SCALE GENOMIC DNA]</scope>
    <source>
        <strain evidence="5">HO_2020</strain>
    </source>
</reference>
<dbReference type="Proteomes" id="UP000232631">
    <property type="component" value="Chromosome"/>
</dbReference>
<dbReference type="Pfam" id="PF02517">
    <property type="entry name" value="Rce1-like"/>
    <property type="match status" value="1"/>
</dbReference>
<dbReference type="GeneID" id="35122995"/>
<evidence type="ECO:0000313" key="3">
    <source>
        <dbReference type="EMBL" id="AUB55594.1"/>
    </source>
</evidence>
<keyword evidence="5" id="KW-0378">Hydrolase</keyword>
<protein>
    <submittedName>
        <fullName evidence="4">Abortive infection protein</fullName>
    </submittedName>
    <submittedName>
        <fullName evidence="5">CPBP family intramembrane metalloprotease</fullName>
    </submittedName>
</protein>
<dbReference type="Proteomes" id="UP000591058">
    <property type="component" value="Unassembled WGS sequence"/>
</dbReference>
<dbReference type="EMBL" id="JABBYL010000029">
    <property type="protein sequence ID" value="NMO09833.1"/>
    <property type="molecule type" value="Genomic_DNA"/>
</dbReference>
<keyword evidence="5" id="KW-0482">Metalloprotease</keyword>
<feature type="transmembrane region" description="Helical" evidence="1">
    <location>
        <begin position="74"/>
        <end position="94"/>
    </location>
</feature>
<dbReference type="PANTHER" id="PTHR39430:SF1">
    <property type="entry name" value="PROTEASE"/>
    <property type="match status" value="1"/>
</dbReference>
<organism evidence="4 6">
    <name type="scientific">Methanobacterium subterraneum</name>
    <dbReference type="NCBI Taxonomy" id="59277"/>
    <lineage>
        <taxon>Archaea</taxon>
        <taxon>Methanobacteriati</taxon>
        <taxon>Methanobacteriota</taxon>
        <taxon>Methanomada group</taxon>
        <taxon>Methanobacteria</taxon>
        <taxon>Methanobacteriales</taxon>
        <taxon>Methanobacteriaceae</taxon>
        <taxon>Methanobacterium</taxon>
    </lineage>
</organism>
<feature type="transmembrane region" description="Helical" evidence="1">
    <location>
        <begin position="190"/>
        <end position="206"/>
    </location>
</feature>
<dbReference type="KEGG" id="msub:BK009_07540"/>
<reference evidence="6 7" key="1">
    <citation type="submission" date="2016-10" db="EMBL/GenBank/DDBJ databases">
        <title>Comparative genomics between deep and shallow subseafloor isolates.</title>
        <authorList>
            <person name="Ishii S."/>
            <person name="Miller J.R."/>
            <person name="Sutton G."/>
            <person name="Suzuki S."/>
            <person name="Methe B."/>
            <person name="Inagaki F."/>
            <person name="Imachi H."/>
        </authorList>
    </citation>
    <scope>NUCLEOTIDE SEQUENCE [LARGE SCALE GENOMIC DNA]</scope>
    <source>
        <strain evidence="4 6">A8p</strain>
        <strain evidence="3 7">MO-MB1</strain>
    </source>
</reference>
<evidence type="ECO:0000313" key="5">
    <source>
        <dbReference type="EMBL" id="NMO09833.1"/>
    </source>
</evidence>
<keyword evidence="5" id="KW-0645">Protease</keyword>
<evidence type="ECO:0000313" key="8">
    <source>
        <dbReference type="Proteomes" id="UP000591058"/>
    </source>
</evidence>
<feature type="transmembrane region" description="Helical" evidence="1">
    <location>
        <begin position="114"/>
        <end position="132"/>
    </location>
</feature>
<dbReference type="EMBL" id="CP017766">
    <property type="protein sequence ID" value="AUB55594.1"/>
    <property type="molecule type" value="Genomic_DNA"/>
</dbReference>
<dbReference type="GO" id="GO:0080120">
    <property type="term" value="P:CAAX-box protein maturation"/>
    <property type="evidence" value="ECO:0007669"/>
    <property type="project" value="UniProtKB-ARBA"/>
</dbReference>
<dbReference type="Proteomes" id="UP000232806">
    <property type="component" value="Chromosome"/>
</dbReference>
<evidence type="ECO:0000259" key="2">
    <source>
        <dbReference type="Pfam" id="PF02517"/>
    </source>
</evidence>
<dbReference type="GO" id="GO:0008237">
    <property type="term" value="F:metallopeptidase activity"/>
    <property type="evidence" value="ECO:0007669"/>
    <property type="project" value="UniProtKB-KW"/>
</dbReference>
<keyword evidence="6" id="KW-1185">Reference proteome</keyword>